<feature type="transmembrane region" description="Helical" evidence="4">
    <location>
        <begin position="257"/>
        <end position="278"/>
    </location>
</feature>
<evidence type="ECO:0000313" key="7">
    <source>
        <dbReference type="Proteomes" id="UP001549313"/>
    </source>
</evidence>
<dbReference type="PANTHER" id="PTHR23523:SF1">
    <property type="entry name" value="CYANATE TRANSPORT PROTEIN CYNX"/>
    <property type="match status" value="1"/>
</dbReference>
<dbReference type="PROSITE" id="PS50850">
    <property type="entry name" value="MFS"/>
    <property type="match status" value="1"/>
</dbReference>
<dbReference type="RefSeq" id="WP_354089626.1">
    <property type="nucleotide sequence ID" value="NZ_JBEPTF010000003.1"/>
</dbReference>
<comment type="caution">
    <text evidence="6">The sequence shown here is derived from an EMBL/GenBank/DDBJ whole genome shotgun (WGS) entry which is preliminary data.</text>
</comment>
<evidence type="ECO:0000256" key="1">
    <source>
        <dbReference type="ARBA" id="ARBA00022692"/>
    </source>
</evidence>
<feature type="transmembrane region" description="Helical" evidence="4">
    <location>
        <begin position="172"/>
        <end position="194"/>
    </location>
</feature>
<reference evidence="6 7" key="1">
    <citation type="submission" date="2024-06" db="EMBL/GenBank/DDBJ databases">
        <title>Sorghum-associated microbial communities from plants grown in Nebraska, USA.</title>
        <authorList>
            <person name="Schachtman D."/>
        </authorList>
    </citation>
    <scope>NUCLEOTIDE SEQUENCE [LARGE SCALE GENOMIC DNA]</scope>
    <source>
        <strain evidence="6 7">2814</strain>
    </source>
</reference>
<protein>
    <submittedName>
        <fullName evidence="6">CP family cyanate transporter-like MFS transporter</fullName>
    </submittedName>
</protein>
<keyword evidence="2 4" id="KW-1133">Transmembrane helix</keyword>
<evidence type="ECO:0000256" key="2">
    <source>
        <dbReference type="ARBA" id="ARBA00022989"/>
    </source>
</evidence>
<feature type="transmembrane region" description="Helical" evidence="4">
    <location>
        <begin position="378"/>
        <end position="397"/>
    </location>
</feature>
<gene>
    <name evidence="6" type="ORF">ABIE19_002611</name>
</gene>
<dbReference type="InterPro" id="IPR036259">
    <property type="entry name" value="MFS_trans_sf"/>
</dbReference>
<keyword evidence="1 4" id="KW-0812">Transmembrane</keyword>
<feature type="transmembrane region" description="Helical" evidence="4">
    <location>
        <begin position="223"/>
        <end position="245"/>
    </location>
</feature>
<evidence type="ECO:0000259" key="5">
    <source>
        <dbReference type="PROSITE" id="PS50850"/>
    </source>
</evidence>
<keyword evidence="7" id="KW-1185">Reference proteome</keyword>
<evidence type="ECO:0000256" key="3">
    <source>
        <dbReference type="ARBA" id="ARBA00023136"/>
    </source>
</evidence>
<dbReference type="Pfam" id="PF07690">
    <property type="entry name" value="MFS_1"/>
    <property type="match status" value="1"/>
</dbReference>
<feature type="transmembrane region" description="Helical" evidence="4">
    <location>
        <begin position="111"/>
        <end position="133"/>
    </location>
</feature>
<feature type="domain" description="Major facilitator superfamily (MFS) profile" evidence="5">
    <location>
        <begin position="19"/>
        <end position="402"/>
    </location>
</feature>
<proteinExistence type="predicted"/>
<feature type="transmembrane region" description="Helical" evidence="4">
    <location>
        <begin position="290"/>
        <end position="309"/>
    </location>
</feature>
<dbReference type="InterPro" id="IPR052524">
    <property type="entry name" value="MFS_Cyanate_Porter"/>
</dbReference>
<dbReference type="SUPFAM" id="SSF103473">
    <property type="entry name" value="MFS general substrate transporter"/>
    <property type="match status" value="1"/>
</dbReference>
<feature type="transmembrane region" description="Helical" evidence="4">
    <location>
        <begin position="56"/>
        <end position="75"/>
    </location>
</feature>
<dbReference type="Gene3D" id="1.20.1250.20">
    <property type="entry name" value="MFS general substrate transporter like domains"/>
    <property type="match status" value="2"/>
</dbReference>
<evidence type="ECO:0000313" key="6">
    <source>
        <dbReference type="EMBL" id="MET4684674.1"/>
    </source>
</evidence>
<dbReference type="InterPro" id="IPR011701">
    <property type="entry name" value="MFS"/>
</dbReference>
<organism evidence="6 7">
    <name type="scientific">Brevundimonas faecalis</name>
    <dbReference type="NCBI Taxonomy" id="947378"/>
    <lineage>
        <taxon>Bacteria</taxon>
        <taxon>Pseudomonadati</taxon>
        <taxon>Pseudomonadota</taxon>
        <taxon>Alphaproteobacteria</taxon>
        <taxon>Caulobacterales</taxon>
        <taxon>Caulobacteraceae</taxon>
        <taxon>Brevundimonas</taxon>
    </lineage>
</organism>
<dbReference type="PANTHER" id="PTHR23523">
    <property type="match status" value="1"/>
</dbReference>
<dbReference type="Proteomes" id="UP001549313">
    <property type="component" value="Unassembled WGS sequence"/>
</dbReference>
<accession>A0ABV2RDM2</accession>
<sequence length="405" mass="41420">MSNTSVAALAETRARGAGLLLIVAIFALALNLRPAMAAVGPLLDLIETATGMDSATASLLTTLPVAMIGIGALSIRPLRRRLGERKGILLGALLIGGACLARLFFSGTTGLIASAVVVGVGVALIQALAPVVIKRAFPTRFGTVMGVYTTGIMGGAAVAAATAAGLAEAVGWAWTLALWCAPAFVAAVVWLIAARDPAAEEPDRTAVAEATHPEIPFWKQGRAWSLILIMGLGTSAYTLVLAWLPPFYVDLGQARATAGYLLSGMTGAEVAAGVIVSLAISRFPDRRGPILTALVLALVGLAGLVVAPVSLAVPVVVVMGLGIGAIFPLTLILAMDQIDDPSRSGDLLAFVQGGGYIIASLSPLAAGLLRDHMADLTQAWVLMGVGVVVLGVMTLQFRPGLPKLS</sequence>
<evidence type="ECO:0000256" key="4">
    <source>
        <dbReference type="SAM" id="Phobius"/>
    </source>
</evidence>
<dbReference type="InterPro" id="IPR020846">
    <property type="entry name" value="MFS_dom"/>
</dbReference>
<feature type="transmembrane region" description="Helical" evidence="4">
    <location>
        <begin position="315"/>
        <end position="335"/>
    </location>
</feature>
<name>A0ABV2RDM2_9CAUL</name>
<dbReference type="EMBL" id="JBEPTF010000003">
    <property type="protein sequence ID" value="MET4684674.1"/>
    <property type="molecule type" value="Genomic_DNA"/>
</dbReference>
<feature type="transmembrane region" description="Helical" evidence="4">
    <location>
        <begin position="87"/>
        <end position="105"/>
    </location>
</feature>
<keyword evidence="3 4" id="KW-0472">Membrane</keyword>
<feature type="transmembrane region" description="Helical" evidence="4">
    <location>
        <begin position="347"/>
        <end position="366"/>
    </location>
</feature>
<feature type="transmembrane region" description="Helical" evidence="4">
    <location>
        <begin position="145"/>
        <end position="166"/>
    </location>
</feature>